<name>A0A814KNV1_9BILA</name>
<comment type="caution">
    <text evidence="10">The sequence shown here is derived from an EMBL/GenBank/DDBJ whole genome shotgun (WGS) entry which is preliminary data.</text>
</comment>
<keyword evidence="6 7" id="KW-0675">Receptor</keyword>
<comment type="subcellular location">
    <subcellularLocation>
        <location evidence="1">Cell membrane</location>
        <topology evidence="1">Multi-pass membrane protein</topology>
    </subcellularLocation>
</comment>
<dbReference type="PROSITE" id="PS00237">
    <property type="entry name" value="G_PROTEIN_RECEP_F1_1"/>
    <property type="match status" value="1"/>
</dbReference>
<protein>
    <recommendedName>
        <fullName evidence="9">G-protein coupled receptors family 1 profile domain-containing protein</fullName>
    </recommendedName>
</protein>
<evidence type="ECO:0000313" key="11">
    <source>
        <dbReference type="Proteomes" id="UP000663879"/>
    </source>
</evidence>
<accession>A0A814KNV1</accession>
<organism evidence="10 11">
    <name type="scientific">Brachionus calyciflorus</name>
    <dbReference type="NCBI Taxonomy" id="104777"/>
    <lineage>
        <taxon>Eukaryota</taxon>
        <taxon>Metazoa</taxon>
        <taxon>Spiralia</taxon>
        <taxon>Gnathifera</taxon>
        <taxon>Rotifera</taxon>
        <taxon>Eurotatoria</taxon>
        <taxon>Monogononta</taxon>
        <taxon>Pseudotrocha</taxon>
        <taxon>Ploima</taxon>
        <taxon>Brachionidae</taxon>
        <taxon>Brachionus</taxon>
    </lineage>
</organism>
<feature type="transmembrane region" description="Helical" evidence="8">
    <location>
        <begin position="48"/>
        <end position="72"/>
    </location>
</feature>
<comment type="similarity">
    <text evidence="7">Belongs to the G-protein coupled receptor 1 family.</text>
</comment>
<dbReference type="EMBL" id="CAJNOC010005431">
    <property type="protein sequence ID" value="CAF1052141.1"/>
    <property type="molecule type" value="Genomic_DNA"/>
</dbReference>
<keyword evidence="4 8" id="KW-1133">Transmembrane helix</keyword>
<keyword evidence="3 7" id="KW-0812">Transmembrane</keyword>
<feature type="transmembrane region" description="Helical" evidence="8">
    <location>
        <begin position="173"/>
        <end position="195"/>
    </location>
</feature>
<dbReference type="AlphaFoldDB" id="A0A814KNV1"/>
<feature type="transmembrane region" description="Helical" evidence="8">
    <location>
        <begin position="132"/>
        <end position="153"/>
    </location>
</feature>
<dbReference type="SUPFAM" id="SSF81321">
    <property type="entry name" value="Family A G protein-coupled receptor-like"/>
    <property type="match status" value="1"/>
</dbReference>
<dbReference type="GO" id="GO:0032870">
    <property type="term" value="P:cellular response to hormone stimulus"/>
    <property type="evidence" value="ECO:0007669"/>
    <property type="project" value="TreeGrafter"/>
</dbReference>
<proteinExistence type="inferred from homology"/>
<keyword evidence="7" id="KW-0807">Transducer</keyword>
<feature type="domain" description="G-protein coupled receptors family 1 profile" evidence="9">
    <location>
        <begin position="61"/>
        <end position="475"/>
    </location>
</feature>
<evidence type="ECO:0000256" key="3">
    <source>
        <dbReference type="ARBA" id="ARBA00022692"/>
    </source>
</evidence>
<feature type="transmembrane region" description="Helical" evidence="8">
    <location>
        <begin position="224"/>
        <end position="248"/>
    </location>
</feature>
<evidence type="ECO:0000256" key="2">
    <source>
        <dbReference type="ARBA" id="ARBA00022475"/>
    </source>
</evidence>
<dbReference type="GO" id="GO:0042277">
    <property type="term" value="F:peptide binding"/>
    <property type="evidence" value="ECO:0007669"/>
    <property type="project" value="TreeGrafter"/>
</dbReference>
<dbReference type="InterPro" id="IPR000276">
    <property type="entry name" value="GPCR_Rhodpsn"/>
</dbReference>
<sequence>MSSSNQEVLIQMDLNDEIIKMYFNSSNLSSNESDFKYINNEYLTRIEVVLLATLFVLTIIGNLTVILIILMYRSLSNNRSRWFKLNKNISRMSFYIIHLSIADFNVAFMSILPQLIWRSSVIFNHSHFLCKFVAFSQVFSVYASTFILIVMAYDRFKCICWPIKSCSWNYRNASLPIIMAWILAGLVASPQIFLFKIQPLFARDKLVETCSVKWASKRQETSYILYHLATQFVIPFLILTFLYSKIFFTVSKNIRYKNASIKFERESTKTLTELNLKNQINLDNSLNTLNGTLLDVKHDSENSIFKAKNNKNLSFVAWLRTNLRHKFFFTSSKKKSKNIKFTNNRSCNTVSNRQFEMKPIFKRNETLSETDKYSMKLDYKNSVYSKSFSKNYPIRQTFSGKALTKSKIKTLKLTLTVVLTYVFCSLPFYVCTFIHLMEDLSSKKPSNFFTQILVNTMILANLLYQLNSCANPFIYLFFNGNICKLITKFRSKM</sequence>
<feature type="transmembrane region" description="Helical" evidence="8">
    <location>
        <begin position="413"/>
        <end position="436"/>
    </location>
</feature>
<dbReference type="PANTHER" id="PTHR24241">
    <property type="entry name" value="NEUROPEPTIDE RECEPTOR-RELATED G-PROTEIN COUPLED RECEPTOR"/>
    <property type="match status" value="1"/>
</dbReference>
<dbReference type="GO" id="GO:0005000">
    <property type="term" value="F:vasopressin receptor activity"/>
    <property type="evidence" value="ECO:0007669"/>
    <property type="project" value="TreeGrafter"/>
</dbReference>
<evidence type="ECO:0000256" key="7">
    <source>
        <dbReference type="RuleBase" id="RU000688"/>
    </source>
</evidence>
<keyword evidence="5 8" id="KW-0472">Membrane</keyword>
<evidence type="ECO:0000256" key="6">
    <source>
        <dbReference type="ARBA" id="ARBA00023170"/>
    </source>
</evidence>
<dbReference type="PRINTS" id="PR00237">
    <property type="entry name" value="GPCRRHODOPSN"/>
</dbReference>
<dbReference type="GO" id="GO:0005886">
    <property type="term" value="C:plasma membrane"/>
    <property type="evidence" value="ECO:0007669"/>
    <property type="project" value="UniProtKB-SubCell"/>
</dbReference>
<dbReference type="PANTHER" id="PTHR24241:SF161">
    <property type="entry name" value="G-PROTEIN COUPLED RECEPTORS FAMILY 1 PROFILE DOMAIN-CONTAINING PROTEIN"/>
    <property type="match status" value="1"/>
</dbReference>
<dbReference type="OrthoDB" id="6435638at2759"/>
<dbReference type="PROSITE" id="PS50262">
    <property type="entry name" value="G_PROTEIN_RECEP_F1_2"/>
    <property type="match status" value="1"/>
</dbReference>
<dbReference type="Proteomes" id="UP000663879">
    <property type="component" value="Unassembled WGS sequence"/>
</dbReference>
<evidence type="ECO:0000313" key="10">
    <source>
        <dbReference type="EMBL" id="CAF1052141.1"/>
    </source>
</evidence>
<keyword evidence="7" id="KW-0297">G-protein coupled receptor</keyword>
<evidence type="ECO:0000256" key="1">
    <source>
        <dbReference type="ARBA" id="ARBA00004651"/>
    </source>
</evidence>
<evidence type="ECO:0000256" key="5">
    <source>
        <dbReference type="ARBA" id="ARBA00023136"/>
    </source>
</evidence>
<evidence type="ECO:0000256" key="4">
    <source>
        <dbReference type="ARBA" id="ARBA00022989"/>
    </source>
</evidence>
<feature type="transmembrane region" description="Helical" evidence="8">
    <location>
        <begin position="93"/>
        <end position="112"/>
    </location>
</feature>
<keyword evidence="11" id="KW-1185">Reference proteome</keyword>
<dbReference type="InterPro" id="IPR017452">
    <property type="entry name" value="GPCR_Rhodpsn_7TM"/>
</dbReference>
<dbReference type="Gene3D" id="1.20.1070.10">
    <property type="entry name" value="Rhodopsin 7-helix transmembrane proteins"/>
    <property type="match status" value="2"/>
</dbReference>
<evidence type="ECO:0000259" key="9">
    <source>
        <dbReference type="PROSITE" id="PS50262"/>
    </source>
</evidence>
<keyword evidence="2" id="KW-1003">Cell membrane</keyword>
<evidence type="ECO:0000256" key="8">
    <source>
        <dbReference type="SAM" id="Phobius"/>
    </source>
</evidence>
<dbReference type="Pfam" id="PF00001">
    <property type="entry name" value="7tm_1"/>
    <property type="match status" value="1"/>
</dbReference>
<gene>
    <name evidence="10" type="ORF">OXX778_LOCUS18877</name>
</gene>
<reference evidence="10" key="1">
    <citation type="submission" date="2021-02" db="EMBL/GenBank/DDBJ databases">
        <authorList>
            <person name="Nowell W R."/>
        </authorList>
    </citation>
    <scope>NUCLEOTIDE SEQUENCE</scope>
    <source>
        <strain evidence="10">Ploen Becks lab</strain>
    </source>
</reference>